<gene>
    <name evidence="2" type="ORF">N1027_17755</name>
</gene>
<dbReference type="InterPro" id="IPR001845">
    <property type="entry name" value="HTH_ArsR_DNA-bd_dom"/>
</dbReference>
<evidence type="ECO:0000313" key="3">
    <source>
        <dbReference type="Proteomes" id="UP001165584"/>
    </source>
</evidence>
<dbReference type="PROSITE" id="PS50987">
    <property type="entry name" value="HTH_ARSR_2"/>
    <property type="match status" value="1"/>
</dbReference>
<dbReference type="Gene3D" id="1.10.10.10">
    <property type="entry name" value="Winged helix-like DNA-binding domain superfamily/Winged helix DNA-binding domain"/>
    <property type="match status" value="1"/>
</dbReference>
<dbReference type="Proteomes" id="UP001165584">
    <property type="component" value="Unassembled WGS sequence"/>
</dbReference>
<dbReference type="InterPro" id="IPR011991">
    <property type="entry name" value="ArsR-like_HTH"/>
</dbReference>
<evidence type="ECO:0000313" key="2">
    <source>
        <dbReference type="EMBL" id="MCS5719980.1"/>
    </source>
</evidence>
<reference evidence="2" key="1">
    <citation type="submission" date="2022-08" db="EMBL/GenBank/DDBJ databases">
        <authorList>
            <person name="Deng Y."/>
            <person name="Han X.-F."/>
            <person name="Zhang Y.-Q."/>
        </authorList>
    </citation>
    <scope>NUCLEOTIDE SEQUENCE</scope>
    <source>
        <strain evidence="2">CPCC 205763</strain>
    </source>
</reference>
<dbReference type="InterPro" id="IPR036388">
    <property type="entry name" value="WH-like_DNA-bd_sf"/>
</dbReference>
<dbReference type="CDD" id="cd00090">
    <property type="entry name" value="HTH_ARSR"/>
    <property type="match status" value="1"/>
</dbReference>
<accession>A0ABT2GUU6</accession>
<sequence length="106" mass="11617">MTNDYPVPDMADVELVDVLRAVADPIRLQIVTVLCDGEPHPKSAPEWGFEVQKSTLAHHFKALREAGITRTIVDGRTHAIQLRRAELDARFPGLVNALTHAGQAAV</sequence>
<dbReference type="RefSeq" id="WP_259509646.1">
    <property type="nucleotide sequence ID" value="NZ_JANLCM010000002.1"/>
</dbReference>
<proteinExistence type="predicted"/>
<evidence type="ECO:0000259" key="1">
    <source>
        <dbReference type="PROSITE" id="PS50987"/>
    </source>
</evidence>
<protein>
    <submittedName>
        <fullName evidence="2">ArsR family transcriptional regulator</fullName>
    </submittedName>
</protein>
<organism evidence="2 3">
    <name type="scientific">Herbiconiux aconitum</name>
    <dbReference type="NCBI Taxonomy" id="2970913"/>
    <lineage>
        <taxon>Bacteria</taxon>
        <taxon>Bacillati</taxon>
        <taxon>Actinomycetota</taxon>
        <taxon>Actinomycetes</taxon>
        <taxon>Micrococcales</taxon>
        <taxon>Microbacteriaceae</taxon>
        <taxon>Herbiconiux</taxon>
    </lineage>
</organism>
<dbReference type="EMBL" id="JANLCM010000002">
    <property type="protein sequence ID" value="MCS5719980.1"/>
    <property type="molecule type" value="Genomic_DNA"/>
</dbReference>
<dbReference type="InterPro" id="IPR036390">
    <property type="entry name" value="WH_DNA-bd_sf"/>
</dbReference>
<dbReference type="SUPFAM" id="SSF46785">
    <property type="entry name" value="Winged helix' DNA-binding domain"/>
    <property type="match status" value="1"/>
</dbReference>
<feature type="domain" description="HTH arsR-type" evidence="1">
    <location>
        <begin position="7"/>
        <end position="102"/>
    </location>
</feature>
<name>A0ABT2GUU6_9MICO</name>
<dbReference type="PRINTS" id="PR00778">
    <property type="entry name" value="HTHARSR"/>
</dbReference>
<comment type="caution">
    <text evidence="2">The sequence shown here is derived from an EMBL/GenBank/DDBJ whole genome shotgun (WGS) entry which is preliminary data.</text>
</comment>
<keyword evidence="3" id="KW-1185">Reference proteome</keyword>
<dbReference type="SMART" id="SM00418">
    <property type="entry name" value="HTH_ARSR"/>
    <property type="match status" value="1"/>
</dbReference>